<reference evidence="2 3" key="1">
    <citation type="submission" date="2019-02" db="EMBL/GenBank/DDBJ databases">
        <title>Complete Genome Sequence and Methylome Analysis of free living Spirochaetas.</title>
        <authorList>
            <person name="Fomenkov A."/>
            <person name="Dubinina G."/>
            <person name="Leshcheva N."/>
            <person name="Mikheeva N."/>
            <person name="Grabovich M."/>
            <person name="Vincze T."/>
            <person name="Roberts R.J."/>
        </authorList>
    </citation>
    <scope>NUCLEOTIDE SEQUENCE [LARGE SCALE GENOMIC DNA]</scope>
    <source>
        <strain evidence="2 3">K2</strain>
    </source>
</reference>
<dbReference type="OrthoDB" id="9801597at2"/>
<name>A0A5C1QLU9_9SPIO</name>
<dbReference type="InterPro" id="IPR012340">
    <property type="entry name" value="NA-bd_OB-fold"/>
</dbReference>
<keyword evidence="3" id="KW-1185">Reference proteome</keyword>
<evidence type="ECO:0000259" key="1">
    <source>
        <dbReference type="SMART" id="SM00316"/>
    </source>
</evidence>
<sequence>MISPELFFPKLKKSWQKRQNKDGYLKKIRRLIRICLAGFLYRSLHRAYTDIYMNNEKRPVQTGTYHTLTLGGTRGRFKILKLGEEEIQIPAYEVPESCHPGETLKAFVYLDGKQGLKATTVRSKAQVGDFAALTVKSVTDFGIFLDWGIKKDLFVPKAFLRKDLEEGETALVCLIPDFDKVGVVGSCQIDEFLEDNTGELKENQKVELMVFGVSDLGYRVIVDKRYRGLLYRNEVYEILKIGDRRDGFIKKVREDGLIDASLQPLGFKHASKDAEAVIMGTLESRGGFLPLHDKSSPDEIRETLQMSKKIFKKTIGVLYKEKKIHIEEEGIRITSASPDA</sequence>
<dbReference type="Gene3D" id="2.40.50.140">
    <property type="entry name" value="Nucleic acid-binding proteins"/>
    <property type="match status" value="2"/>
</dbReference>
<dbReference type="PANTHER" id="PTHR37296:SF1">
    <property type="entry name" value="CONSERVED VIRULENCE FACTOR B"/>
    <property type="match status" value="1"/>
</dbReference>
<dbReference type="InterPro" id="IPR039566">
    <property type="entry name" value="CvfB_S1_st"/>
</dbReference>
<dbReference type="Proteomes" id="UP000324209">
    <property type="component" value="Chromosome"/>
</dbReference>
<dbReference type="InterPro" id="IPR040764">
    <property type="entry name" value="CvfB_WH"/>
</dbReference>
<evidence type="ECO:0000313" key="2">
    <source>
        <dbReference type="EMBL" id="QEN08467.1"/>
    </source>
</evidence>
<dbReference type="InterPro" id="IPR014464">
    <property type="entry name" value="CvfB_fam"/>
</dbReference>
<feature type="domain" description="S1 motif" evidence="1">
    <location>
        <begin position="126"/>
        <end position="188"/>
    </location>
</feature>
<organism evidence="2 3">
    <name type="scientific">Oceanispirochaeta crateris</name>
    <dbReference type="NCBI Taxonomy" id="2518645"/>
    <lineage>
        <taxon>Bacteria</taxon>
        <taxon>Pseudomonadati</taxon>
        <taxon>Spirochaetota</taxon>
        <taxon>Spirochaetia</taxon>
        <taxon>Spirochaetales</taxon>
        <taxon>Spirochaetaceae</taxon>
        <taxon>Oceanispirochaeta</taxon>
    </lineage>
</organism>
<proteinExistence type="predicted"/>
<dbReference type="Gene3D" id="1.10.10.10">
    <property type="entry name" value="Winged helix-like DNA-binding domain superfamily/Winged helix DNA-binding domain"/>
    <property type="match status" value="1"/>
</dbReference>
<dbReference type="GO" id="GO:0003676">
    <property type="term" value="F:nucleic acid binding"/>
    <property type="evidence" value="ECO:0007669"/>
    <property type="project" value="InterPro"/>
</dbReference>
<dbReference type="Pfam" id="PF17783">
    <property type="entry name" value="WHD_CvfB"/>
    <property type="match status" value="1"/>
</dbReference>
<dbReference type="SMART" id="SM00316">
    <property type="entry name" value="S1"/>
    <property type="match status" value="2"/>
</dbReference>
<evidence type="ECO:0000313" key="3">
    <source>
        <dbReference type="Proteomes" id="UP000324209"/>
    </source>
</evidence>
<dbReference type="KEGG" id="ock:EXM22_10895"/>
<feature type="domain" description="S1 motif" evidence="1">
    <location>
        <begin position="201"/>
        <end position="263"/>
    </location>
</feature>
<dbReference type="InterPro" id="IPR036388">
    <property type="entry name" value="WH-like_DNA-bd_sf"/>
</dbReference>
<dbReference type="InterPro" id="IPR003029">
    <property type="entry name" value="S1_domain"/>
</dbReference>
<dbReference type="AlphaFoldDB" id="A0A5C1QLU9"/>
<dbReference type="EMBL" id="CP036150">
    <property type="protein sequence ID" value="QEN08467.1"/>
    <property type="molecule type" value="Genomic_DNA"/>
</dbReference>
<dbReference type="Pfam" id="PF13509">
    <property type="entry name" value="S1_2"/>
    <property type="match status" value="1"/>
</dbReference>
<gene>
    <name evidence="2" type="ORF">EXM22_10895</name>
</gene>
<dbReference type="PANTHER" id="PTHR37296">
    <property type="entry name" value="CONSERVED VIRULENCE FACTOR B"/>
    <property type="match status" value="1"/>
</dbReference>
<accession>A0A5C1QLU9</accession>
<protein>
    <recommendedName>
        <fullName evidence="1">S1 motif domain-containing protein</fullName>
    </recommendedName>
</protein>